<accession>A0A414RJI7</accession>
<comment type="caution">
    <text evidence="2">The sequence shown here is derived from an EMBL/GenBank/DDBJ whole genome shotgun (WGS) entry which is preliminary data.</text>
</comment>
<evidence type="ECO:0000313" key="5">
    <source>
        <dbReference type="Proteomes" id="UP000284998"/>
    </source>
</evidence>
<keyword evidence="1" id="KW-1133">Transmembrane helix</keyword>
<gene>
    <name evidence="3" type="ORF">DW204_10060</name>
    <name evidence="2" type="ORF">DW653_00335</name>
</gene>
<feature type="transmembrane region" description="Helical" evidence="1">
    <location>
        <begin position="53"/>
        <end position="74"/>
    </location>
</feature>
<keyword evidence="1" id="KW-0472">Membrane</keyword>
<dbReference type="RefSeq" id="WP_118210912.1">
    <property type="nucleotide sequence ID" value="NZ_QRHQ01000001.1"/>
</dbReference>
<proteinExistence type="predicted"/>
<dbReference type="EMBL" id="QRHQ01000001">
    <property type="protein sequence ID" value="RHF93356.1"/>
    <property type="molecule type" value="Genomic_DNA"/>
</dbReference>
<name>A0A414RJI7_9BACT</name>
<reference evidence="4 5" key="1">
    <citation type="submission" date="2018-08" db="EMBL/GenBank/DDBJ databases">
        <title>A genome reference for cultivated species of the human gut microbiota.</title>
        <authorList>
            <person name="Zou Y."/>
            <person name="Xue W."/>
            <person name="Luo G."/>
        </authorList>
    </citation>
    <scope>NUCLEOTIDE SEQUENCE [LARGE SCALE GENOMIC DNA]</scope>
    <source>
        <strain evidence="3 5">AM17-44</strain>
        <strain evidence="2 4">AM23-23</strain>
    </source>
</reference>
<evidence type="ECO:0000313" key="2">
    <source>
        <dbReference type="EMBL" id="RHF93356.1"/>
    </source>
</evidence>
<sequence length="75" mass="9157">MKKHNDSDTLFREYPNMPSEFTKIMDEKDTRKFMREQYQMLQLQRREYKKNTWLLIISIIIALASLIVSIIALYR</sequence>
<protein>
    <submittedName>
        <fullName evidence="2">Uncharacterized protein</fullName>
    </submittedName>
</protein>
<organism evidence="2 4">
    <name type="scientific">Phocaeicola plebeius</name>
    <dbReference type="NCBI Taxonomy" id="310297"/>
    <lineage>
        <taxon>Bacteria</taxon>
        <taxon>Pseudomonadati</taxon>
        <taxon>Bacteroidota</taxon>
        <taxon>Bacteroidia</taxon>
        <taxon>Bacteroidales</taxon>
        <taxon>Bacteroidaceae</taxon>
        <taxon>Phocaeicola</taxon>
    </lineage>
</organism>
<dbReference type="Proteomes" id="UP000283485">
    <property type="component" value="Unassembled WGS sequence"/>
</dbReference>
<dbReference type="Proteomes" id="UP000284998">
    <property type="component" value="Unassembled WGS sequence"/>
</dbReference>
<evidence type="ECO:0000313" key="4">
    <source>
        <dbReference type="Proteomes" id="UP000283485"/>
    </source>
</evidence>
<dbReference type="EMBL" id="QRJS01000024">
    <property type="protein sequence ID" value="RHH43182.1"/>
    <property type="molecule type" value="Genomic_DNA"/>
</dbReference>
<evidence type="ECO:0000313" key="3">
    <source>
        <dbReference type="EMBL" id="RHH43182.1"/>
    </source>
</evidence>
<evidence type="ECO:0000256" key="1">
    <source>
        <dbReference type="SAM" id="Phobius"/>
    </source>
</evidence>
<dbReference type="AlphaFoldDB" id="A0A414RJI7"/>
<keyword evidence="1" id="KW-0812">Transmembrane</keyword>